<evidence type="ECO:0000313" key="3">
    <source>
        <dbReference type="Proteomes" id="UP001225316"/>
    </source>
</evidence>
<dbReference type="GO" id="GO:0016787">
    <property type="term" value="F:hydrolase activity"/>
    <property type="evidence" value="ECO:0007669"/>
    <property type="project" value="UniProtKB-KW"/>
</dbReference>
<evidence type="ECO:0000259" key="1">
    <source>
        <dbReference type="Pfam" id="PF13472"/>
    </source>
</evidence>
<keyword evidence="3" id="KW-1185">Reference proteome</keyword>
<dbReference type="Gene3D" id="3.40.50.1110">
    <property type="entry name" value="SGNH hydrolase"/>
    <property type="match status" value="1"/>
</dbReference>
<gene>
    <name evidence="2" type="ORF">QEH52_13705</name>
</gene>
<sequence>MTPDIPIDSIEFHNAHAEARSDGSYQIARYPEAVRHQLNDRARMLGMDSCGAEIRFVSAAPSLRVTLSCENFGTEISIYRGSFEIGRHRLSVGIPTPLLLDTPEAFSRSQADVLHSGGFAPDVWRIVFGRGNCSLHRIDSFGADIRVPTAEETPRIHWLAYGSSITHSSLEGYPFHAARLLHCNVYGKGLSGSCHADAAAADYLAEFAAEKKVDVITAELGVNMRGSFTNEVFSKRAHNLVARLREANPQTPIALITCFTNNQHYTNHPGNESAERQAAFDNTLRTLVADAQDPKLHLFEGTEILNDYTLLSADLLHPTRSGQALMAHNLAQKLQPLLKS</sequence>
<name>A0ABU1AWP1_9BACT</name>
<organism evidence="2 3">
    <name type="scientific">Thalassobacterium maritimum</name>
    <dbReference type="NCBI Taxonomy" id="3041265"/>
    <lineage>
        <taxon>Bacteria</taxon>
        <taxon>Pseudomonadati</taxon>
        <taxon>Verrucomicrobiota</taxon>
        <taxon>Opitutia</taxon>
        <taxon>Puniceicoccales</taxon>
        <taxon>Coraliomargaritaceae</taxon>
        <taxon>Thalassobacterium</taxon>
    </lineage>
</organism>
<comment type="caution">
    <text evidence="2">The sequence shown here is derived from an EMBL/GenBank/DDBJ whole genome shotgun (WGS) entry which is preliminary data.</text>
</comment>
<dbReference type="RefSeq" id="WP_308951197.1">
    <property type="nucleotide sequence ID" value="NZ_JARXHW010000034.1"/>
</dbReference>
<accession>A0ABU1AWP1</accession>
<dbReference type="EMBL" id="JARXHW010000034">
    <property type="protein sequence ID" value="MDQ8208575.1"/>
    <property type="molecule type" value="Genomic_DNA"/>
</dbReference>
<dbReference type="InterPro" id="IPR051532">
    <property type="entry name" value="Ester_Hydrolysis_Enzymes"/>
</dbReference>
<evidence type="ECO:0000313" key="2">
    <source>
        <dbReference type="EMBL" id="MDQ8208575.1"/>
    </source>
</evidence>
<dbReference type="InterPro" id="IPR036514">
    <property type="entry name" value="SGNH_hydro_sf"/>
</dbReference>
<dbReference type="PANTHER" id="PTHR30383">
    <property type="entry name" value="THIOESTERASE 1/PROTEASE 1/LYSOPHOSPHOLIPASE L1"/>
    <property type="match status" value="1"/>
</dbReference>
<dbReference type="SUPFAM" id="SSF52266">
    <property type="entry name" value="SGNH hydrolase"/>
    <property type="match status" value="1"/>
</dbReference>
<reference evidence="2 3" key="1">
    <citation type="submission" date="2023-04" db="EMBL/GenBank/DDBJ databases">
        <title>A novel bacteria isolated from coastal sediment.</title>
        <authorList>
            <person name="Liu X.-J."/>
            <person name="Du Z.-J."/>
        </authorList>
    </citation>
    <scope>NUCLEOTIDE SEQUENCE [LARGE SCALE GENOMIC DNA]</scope>
    <source>
        <strain evidence="2 3">SDUM461003</strain>
    </source>
</reference>
<dbReference type="Pfam" id="PF13472">
    <property type="entry name" value="Lipase_GDSL_2"/>
    <property type="match status" value="1"/>
</dbReference>
<protein>
    <submittedName>
        <fullName evidence="2">SGNH/GDSL hydrolase family protein</fullName>
    </submittedName>
</protein>
<keyword evidence="2" id="KW-0378">Hydrolase</keyword>
<feature type="domain" description="SGNH hydrolase-type esterase" evidence="1">
    <location>
        <begin position="160"/>
        <end position="325"/>
    </location>
</feature>
<proteinExistence type="predicted"/>
<dbReference type="Proteomes" id="UP001225316">
    <property type="component" value="Unassembled WGS sequence"/>
</dbReference>
<dbReference type="InterPro" id="IPR013830">
    <property type="entry name" value="SGNH_hydro"/>
</dbReference>